<dbReference type="OrthoDB" id="877274at2"/>
<evidence type="ECO:0000313" key="2">
    <source>
        <dbReference type="EMBL" id="SDR77077.1"/>
    </source>
</evidence>
<keyword evidence="3" id="KW-1185">Reference proteome</keyword>
<keyword evidence="1" id="KW-0472">Membrane</keyword>
<name>A0A1H1LRP4_9PSED</name>
<dbReference type="RefSeq" id="WP_090347259.1">
    <property type="nucleotide sequence ID" value="NZ_LT629751.1"/>
</dbReference>
<dbReference type="STRING" id="1392877.SAMN05216221_0269"/>
<reference evidence="3" key="1">
    <citation type="submission" date="2016-10" db="EMBL/GenBank/DDBJ databases">
        <authorList>
            <person name="Varghese N."/>
            <person name="Submissions S."/>
        </authorList>
    </citation>
    <scope>NUCLEOTIDE SEQUENCE [LARGE SCALE GENOMIC DNA]</scope>
    <source>
        <strain evidence="3">KCTC 32247</strain>
    </source>
</reference>
<proteinExistence type="predicted"/>
<evidence type="ECO:0000313" key="3">
    <source>
        <dbReference type="Proteomes" id="UP000243359"/>
    </source>
</evidence>
<dbReference type="AlphaFoldDB" id="A0A1H1LRP4"/>
<sequence>MIIPQYWAEARAQRRSQGRQMTVRRFGWSDVSQAEAQAHAERRAQEALERRWDGERLLQHEPKVPYNGADGVPIREEIVARHDQVVITRNAYGARCLNTPNVLFADVDFAWRPSFRLIILTMACLLALALLVGWQSESNLLIALLLLLAVFAASTLAGWFYRLLLWANGGVEALARKRVRRFLAAHPDWGVRLYRTPAGLRVLATHCTFAPDDPSVMRFFTALGADPCYVHMCLRQQCFRARVSAKPWRIGIARHLRPRPGVWPVAPERLEERCDWVARYEARASGFAACSFLETLGSGVVAPEVAEVQRLHDELSGAQSRLPLA</sequence>
<evidence type="ECO:0008006" key="4">
    <source>
        <dbReference type="Google" id="ProtNLM"/>
    </source>
</evidence>
<evidence type="ECO:0000256" key="1">
    <source>
        <dbReference type="SAM" id="Phobius"/>
    </source>
</evidence>
<gene>
    <name evidence="2" type="ORF">SAMN05216221_0269</name>
</gene>
<accession>A0A1H1LRP4</accession>
<dbReference type="EMBL" id="LT629751">
    <property type="protein sequence ID" value="SDR77077.1"/>
    <property type="molecule type" value="Genomic_DNA"/>
</dbReference>
<protein>
    <recommendedName>
        <fullName evidence="4">Transmembrane protein</fullName>
    </recommendedName>
</protein>
<keyword evidence="1" id="KW-0812">Transmembrane</keyword>
<feature type="transmembrane region" description="Helical" evidence="1">
    <location>
        <begin position="140"/>
        <end position="161"/>
    </location>
</feature>
<dbReference type="Proteomes" id="UP000243359">
    <property type="component" value="Chromosome I"/>
</dbReference>
<keyword evidence="1" id="KW-1133">Transmembrane helix</keyword>
<organism evidence="2 3">
    <name type="scientific">Pseudomonas oryzae</name>
    <dbReference type="NCBI Taxonomy" id="1392877"/>
    <lineage>
        <taxon>Bacteria</taxon>
        <taxon>Pseudomonadati</taxon>
        <taxon>Pseudomonadota</taxon>
        <taxon>Gammaproteobacteria</taxon>
        <taxon>Pseudomonadales</taxon>
        <taxon>Pseudomonadaceae</taxon>
        <taxon>Pseudomonas</taxon>
    </lineage>
</organism>
<feature type="transmembrane region" description="Helical" evidence="1">
    <location>
        <begin position="117"/>
        <end position="134"/>
    </location>
</feature>